<gene>
    <name evidence="9" type="ORF">QC762_608003</name>
</gene>
<keyword evidence="10" id="KW-1185">Reference proteome</keyword>
<feature type="transmembrane region" description="Helical" evidence="7">
    <location>
        <begin position="262"/>
        <end position="280"/>
    </location>
</feature>
<evidence type="ECO:0000313" key="9">
    <source>
        <dbReference type="EMBL" id="KAK4652061.1"/>
    </source>
</evidence>
<feature type="transmembrane region" description="Helical" evidence="7">
    <location>
        <begin position="344"/>
        <end position="365"/>
    </location>
</feature>
<evidence type="ECO:0000256" key="6">
    <source>
        <dbReference type="SAM" id="MobiDB-lite"/>
    </source>
</evidence>
<feature type="transmembrane region" description="Helical" evidence="7">
    <location>
        <begin position="233"/>
        <end position="250"/>
    </location>
</feature>
<keyword evidence="2 7" id="KW-0812">Transmembrane</keyword>
<evidence type="ECO:0000256" key="3">
    <source>
        <dbReference type="ARBA" id="ARBA00022989"/>
    </source>
</evidence>
<dbReference type="PANTHER" id="PTHR33048">
    <property type="entry name" value="PTH11-LIKE INTEGRAL MEMBRANE PROTEIN (AFU_ORTHOLOGUE AFUA_5G11245)"/>
    <property type="match status" value="1"/>
</dbReference>
<feature type="compositionally biased region" description="Low complexity" evidence="6">
    <location>
        <begin position="418"/>
        <end position="431"/>
    </location>
</feature>
<evidence type="ECO:0000256" key="4">
    <source>
        <dbReference type="ARBA" id="ARBA00023136"/>
    </source>
</evidence>
<feature type="region of interest" description="Disordered" evidence="6">
    <location>
        <begin position="1"/>
        <end position="27"/>
    </location>
</feature>
<dbReference type="RefSeq" id="XP_062741036.1">
    <property type="nucleotide sequence ID" value="XM_062892480.1"/>
</dbReference>
<dbReference type="Proteomes" id="UP001323405">
    <property type="component" value="Unassembled WGS sequence"/>
</dbReference>
<organism evidence="9 10">
    <name type="scientific">Podospora pseudocomata</name>
    <dbReference type="NCBI Taxonomy" id="2093779"/>
    <lineage>
        <taxon>Eukaryota</taxon>
        <taxon>Fungi</taxon>
        <taxon>Dikarya</taxon>
        <taxon>Ascomycota</taxon>
        <taxon>Pezizomycotina</taxon>
        <taxon>Sordariomycetes</taxon>
        <taxon>Sordariomycetidae</taxon>
        <taxon>Sordariales</taxon>
        <taxon>Podosporaceae</taxon>
        <taxon>Podospora</taxon>
    </lineage>
</organism>
<comment type="caution">
    <text evidence="9">The sequence shown here is derived from an EMBL/GenBank/DDBJ whole genome shotgun (WGS) entry which is preliminary data.</text>
</comment>
<feature type="transmembrane region" description="Helical" evidence="7">
    <location>
        <begin position="385"/>
        <end position="407"/>
    </location>
</feature>
<comment type="similarity">
    <text evidence="5">Belongs to the SAT4 family.</text>
</comment>
<evidence type="ECO:0000256" key="7">
    <source>
        <dbReference type="SAM" id="Phobius"/>
    </source>
</evidence>
<comment type="subcellular location">
    <subcellularLocation>
        <location evidence="1">Membrane</location>
        <topology evidence="1">Multi-pass membrane protein</topology>
    </subcellularLocation>
</comment>
<evidence type="ECO:0000256" key="1">
    <source>
        <dbReference type="ARBA" id="ARBA00004141"/>
    </source>
</evidence>
<feature type="transmembrane region" description="Helical" evidence="7">
    <location>
        <begin position="141"/>
        <end position="162"/>
    </location>
</feature>
<dbReference type="InterPro" id="IPR052337">
    <property type="entry name" value="SAT4-like"/>
</dbReference>
<feature type="region of interest" description="Disordered" evidence="6">
    <location>
        <begin position="413"/>
        <end position="434"/>
    </location>
</feature>
<protein>
    <recommendedName>
        <fullName evidence="8">Rhodopsin domain-containing protein</fullName>
    </recommendedName>
</protein>
<evidence type="ECO:0000256" key="2">
    <source>
        <dbReference type="ARBA" id="ARBA00022692"/>
    </source>
</evidence>
<name>A0ABR0G8V3_9PEZI</name>
<feature type="compositionally biased region" description="Polar residues" evidence="6">
    <location>
        <begin position="462"/>
        <end position="471"/>
    </location>
</feature>
<feature type="region of interest" description="Disordered" evidence="6">
    <location>
        <begin position="455"/>
        <end position="474"/>
    </location>
</feature>
<proteinExistence type="inferred from homology"/>
<dbReference type="InterPro" id="IPR049326">
    <property type="entry name" value="Rhodopsin_dom_fungi"/>
</dbReference>
<feature type="transmembrane region" description="Helical" evidence="7">
    <location>
        <begin position="174"/>
        <end position="194"/>
    </location>
</feature>
<accession>A0ABR0G8V3</accession>
<keyword evidence="4 7" id="KW-0472">Membrane</keyword>
<dbReference type="GeneID" id="87912387"/>
<dbReference type="Pfam" id="PF20684">
    <property type="entry name" value="Fung_rhodopsin"/>
    <property type="match status" value="1"/>
</dbReference>
<keyword evidence="3 7" id="KW-1133">Transmembrane helix</keyword>
<dbReference type="EMBL" id="JAFFHA010000008">
    <property type="protein sequence ID" value="KAK4652061.1"/>
    <property type="molecule type" value="Genomic_DNA"/>
</dbReference>
<evidence type="ECO:0000256" key="5">
    <source>
        <dbReference type="ARBA" id="ARBA00038359"/>
    </source>
</evidence>
<evidence type="ECO:0000259" key="8">
    <source>
        <dbReference type="Pfam" id="PF20684"/>
    </source>
</evidence>
<reference evidence="9 10" key="1">
    <citation type="journal article" date="2023" name="bioRxiv">
        <title>High-quality genome assemblies of four members of thePodospora anserinaspecies complex.</title>
        <authorList>
            <person name="Ament-Velasquez S.L."/>
            <person name="Vogan A.A."/>
            <person name="Wallerman O."/>
            <person name="Hartmann F."/>
            <person name="Gautier V."/>
            <person name="Silar P."/>
            <person name="Giraud T."/>
            <person name="Johannesson H."/>
        </authorList>
    </citation>
    <scope>NUCLEOTIDE SEQUENCE [LARGE SCALE GENOMIC DNA]</scope>
    <source>
        <strain evidence="9 10">CBS 415.72m</strain>
    </source>
</reference>
<sequence length="507" mass="55956">MPPYQQCTDLGGKHSSPTGHSLADETLDVPPPCRSHLCRSGAGSDHEIALPCRSLLVPCLRRSARSIARNILPWSARSRAPSSAFFSHSAAASSGSTSHSCDDHSSWRVWIPTEASRTAEIMELSASQKLNSPAAVPVTNFMAGSWTAASIAAIFLSVRLYTRLRATRRLFWDDTVLIFGTVFVIAASALWQWAAPKFWFILAVGSGTAFPTDLQQFMKDVEITMRVFFVEQIFFYSTLACVKLSLLLFFRRIGWHMTKIRVAWWSVLGFVMATWLTSIGDSQWGCLVAKGFDIMAQCTEPPAIRYANLTLRINCALDVLSDAAVLSIPVILIWDSKLRMAKKLAVIGLFSLTLLTMLVAILRVVGISSATWANGQVDPSYVWLWSYIETCIAIIVACLTAFPQLFVSNKKPAPYKQSGPSSGSAPPSGYKGPEDSVRMVQSYGDALDTRVDEESYGCSPTAFESHSTTNLKPAGMSQPYPEVVEWHHVSPITSPYQQNGEYQQRYH</sequence>
<evidence type="ECO:0000313" key="10">
    <source>
        <dbReference type="Proteomes" id="UP001323405"/>
    </source>
</evidence>
<feature type="transmembrane region" description="Helical" evidence="7">
    <location>
        <begin position="311"/>
        <end position="332"/>
    </location>
</feature>
<dbReference type="PANTHER" id="PTHR33048:SF47">
    <property type="entry name" value="INTEGRAL MEMBRANE PROTEIN-RELATED"/>
    <property type="match status" value="1"/>
</dbReference>
<feature type="domain" description="Rhodopsin" evidence="8">
    <location>
        <begin position="158"/>
        <end position="406"/>
    </location>
</feature>